<dbReference type="RefSeq" id="WP_339382343.1">
    <property type="nucleotide sequence ID" value="NZ_CAWNNC010000001.1"/>
</dbReference>
<dbReference type="EMBL" id="CP024785">
    <property type="protein sequence ID" value="AUB40147.1"/>
    <property type="molecule type" value="Genomic_DNA"/>
</dbReference>
<dbReference type="Proteomes" id="UP000232003">
    <property type="component" value="Chromosome"/>
</dbReference>
<sequence length="42" mass="4927">MPLPVYFIYLKYAVYKQEFFAAIASHDAHVYSNMISVTIKQK</sequence>
<gene>
    <name evidence="1" type="ORF">COO91_06151</name>
</gene>
<name>A0A2K8SXI0_9NOSO</name>
<evidence type="ECO:0000313" key="2">
    <source>
        <dbReference type="Proteomes" id="UP000232003"/>
    </source>
</evidence>
<keyword evidence="2" id="KW-1185">Reference proteome</keyword>
<protein>
    <submittedName>
        <fullName evidence="1">Uncharacterized protein</fullName>
    </submittedName>
</protein>
<proteinExistence type="predicted"/>
<dbReference type="KEGG" id="nfl:COO91_06151"/>
<reference evidence="1 2" key="1">
    <citation type="submission" date="2017-11" db="EMBL/GenBank/DDBJ databases">
        <title>Complete genome of a free-living desiccation-tolerant cyanobacterium and its photosynthetic adaptation to extreme terrestrial habitat.</title>
        <authorList>
            <person name="Shang J."/>
        </authorList>
    </citation>
    <scope>NUCLEOTIDE SEQUENCE [LARGE SCALE GENOMIC DNA]</scope>
    <source>
        <strain evidence="1 2">CCNUN1</strain>
    </source>
</reference>
<organism evidence="1 2">
    <name type="scientific">Nostoc flagelliforme CCNUN1</name>
    <dbReference type="NCBI Taxonomy" id="2038116"/>
    <lineage>
        <taxon>Bacteria</taxon>
        <taxon>Bacillati</taxon>
        <taxon>Cyanobacteriota</taxon>
        <taxon>Cyanophyceae</taxon>
        <taxon>Nostocales</taxon>
        <taxon>Nostocaceae</taxon>
        <taxon>Nostoc</taxon>
    </lineage>
</organism>
<evidence type="ECO:0000313" key="1">
    <source>
        <dbReference type="EMBL" id="AUB40147.1"/>
    </source>
</evidence>
<accession>A0A2K8SXI0</accession>
<dbReference type="AlphaFoldDB" id="A0A2K8SXI0"/>